<dbReference type="CDD" id="cd17731">
    <property type="entry name" value="BRCT_TopBP1_rpt2_like"/>
    <property type="match status" value="1"/>
</dbReference>
<dbReference type="Proteomes" id="UP000516314">
    <property type="component" value="Chromosome 2"/>
</dbReference>
<feature type="transmembrane region" description="Helical" evidence="16">
    <location>
        <begin position="581"/>
        <end position="600"/>
    </location>
</feature>
<comment type="subcellular location">
    <subcellularLocation>
        <location evidence="1 16">Endoplasmic reticulum membrane</location>
        <topology evidence="1 16">Multi-pass membrane protein</topology>
    </subcellularLocation>
</comment>
<feature type="compositionally biased region" description="Polar residues" evidence="17">
    <location>
        <begin position="805"/>
        <end position="820"/>
    </location>
</feature>
<keyword evidence="8" id="KW-0560">Oxidoreductase</keyword>
<evidence type="ECO:0000256" key="4">
    <source>
        <dbReference type="ARBA" id="ARBA00022692"/>
    </source>
</evidence>
<evidence type="ECO:0000256" key="8">
    <source>
        <dbReference type="ARBA" id="ARBA00023002"/>
    </source>
</evidence>
<dbReference type="Pfam" id="PF01073">
    <property type="entry name" value="3Beta_HSD"/>
    <property type="match status" value="1"/>
</dbReference>
<feature type="transmembrane region" description="Helical" evidence="16">
    <location>
        <begin position="393"/>
        <end position="410"/>
    </location>
</feature>
<dbReference type="InterPro" id="IPR036420">
    <property type="entry name" value="BRCT_dom_sf"/>
</dbReference>
<dbReference type="Gene3D" id="3.40.50.10190">
    <property type="entry name" value="BRCT domain"/>
    <property type="match status" value="1"/>
</dbReference>
<evidence type="ECO:0000256" key="5">
    <source>
        <dbReference type="ARBA" id="ARBA00022824"/>
    </source>
</evidence>
<dbReference type="Gene3D" id="3.40.50.720">
    <property type="entry name" value="NAD(P)-binding Rossmann-like Domain"/>
    <property type="match status" value="1"/>
</dbReference>
<keyword evidence="14" id="KW-0753">Steroid metabolism</keyword>
<dbReference type="InterPro" id="IPR001357">
    <property type="entry name" value="BRCT_dom"/>
</dbReference>
<dbReference type="Pfam" id="PF02453">
    <property type="entry name" value="Reticulon"/>
    <property type="match status" value="1"/>
</dbReference>
<keyword evidence="3" id="KW-0444">Lipid biosynthesis</keyword>
<feature type="transmembrane region" description="Helical" evidence="16">
    <location>
        <begin position="417"/>
        <end position="438"/>
    </location>
</feature>
<dbReference type="FunFam" id="3.40.50.720:FF:000273">
    <property type="entry name" value="Reticulon-like protein"/>
    <property type="match status" value="1"/>
</dbReference>
<evidence type="ECO:0000259" key="19">
    <source>
        <dbReference type="PROSITE" id="PS50845"/>
    </source>
</evidence>
<dbReference type="SUPFAM" id="SSF51735">
    <property type="entry name" value="NAD(P)-binding Rossmann-fold domains"/>
    <property type="match status" value="1"/>
</dbReference>
<dbReference type="SUPFAM" id="SSF52113">
    <property type="entry name" value="BRCT domain"/>
    <property type="match status" value="1"/>
</dbReference>
<dbReference type="InterPro" id="IPR002225">
    <property type="entry name" value="3Beta_OHSteriod_DH/Estase"/>
</dbReference>
<dbReference type="GO" id="GO:0016616">
    <property type="term" value="F:oxidoreductase activity, acting on the CH-OH group of donors, NAD or NADP as acceptor"/>
    <property type="evidence" value="ECO:0007669"/>
    <property type="project" value="InterPro"/>
</dbReference>
<sequence length="1040" mass="115470">MSPAATETERWCVVTGGRGFAARHLVEMLVRYEMFCVRIADLAPAIMLDPQEENGVLDEGLRSGRVQYISADLRDKSQVVKAFQGAEVVFHMAAPDSSINNHQLQYSVNVQGTQNVIDACVDVGVKRLIYTSSPSVVFDGVHGILNGTESMAYPIKHNDSYSATKAEGEELIMKANGRNGLLTCCIRPSSIFGPGDRLLVPSLVAAARAGKSKFIIGDGNNLYDFTYVENVAHAHVCAERALASGGDVSTKAAGQAYFITNMEPIKFWEFMSQLLDGLGYERPSIKIPAFIMLPIAHLVELTYKVLGPYGMTVPQLTPSRVRLLSCSRTFDSTKAKDRLGYAPVVPLQEGIRRTIDSFSHLTAGSQSKREGPSKASRILGGGKVADTLLWKDLKQTLIAIFILISIYYNFVATGSTVVTALSKALLVASVFLFLHGILPEKIFGYTVEKIPASQFHLSKDSSHDLSLSVISSWNTTVKALRSLCQGNDWSFFFKVVFVLLALSLAGAISLHSIFVIGLPIAFLAFLVYEKKEQEIDSIVSNGPFSSLVICVTGLSKDARKQVKEATERLGGEYTPHLHQRCTHLVVQISFFSFLLIFIQFCSCGRKFEHTLKHGARNGLFVVTIGWFVDSVKRNFRMSESLYNVKQLRQNCEKGDELSRVFDLETICRPRQIQAVHFGTSTKNHQVSSSGTESGTSVDMSLADHCMYVDSDISDELRLKVLKVAGEQGAKVIDSWFIGCNASFVVCEGASIQRYLGHAKTIVSPLWVLKTVEKHRQRLVHMSPDLARQLGLMLENFEDGAANEKISGQGNSQEAFKSRSLSKQERKETVNIAKTGVRRRRARHMQTCQNPIRRITQYSLLDNICWTISEAASAATIFTDSSSRDISEPQPSVVQDGIDKGLDPVASFSNSTRALTESEKTEVIFKDSFLTILYPADRFSEMGPSSRTYFSDSGFTCLQILDYIYRFYQENLPDHEIEVAIHTDSRHADRLRTVYCSKETSDEGCLVFPRIELLGSRKSFEMLKRVNGENNSNVYELMIRA</sequence>
<comment type="similarity">
    <text evidence="2">Belongs to the 3-beta-HSD family.</text>
</comment>
<feature type="transmembrane region" description="Helical" evidence="16">
    <location>
        <begin position="495"/>
        <end position="528"/>
    </location>
</feature>
<dbReference type="EMBL" id="LR881467">
    <property type="protein sequence ID" value="CAD5319555.1"/>
    <property type="molecule type" value="Genomic_DNA"/>
</dbReference>
<dbReference type="GO" id="GO:0016126">
    <property type="term" value="P:sterol biosynthetic process"/>
    <property type="evidence" value="ECO:0007669"/>
    <property type="project" value="UniProtKB-KW"/>
</dbReference>
<evidence type="ECO:0000256" key="6">
    <source>
        <dbReference type="ARBA" id="ARBA00022955"/>
    </source>
</evidence>
<dbReference type="AlphaFoldDB" id="A0A7G2EDC8"/>
<keyword evidence="4 16" id="KW-0812">Transmembrane</keyword>
<evidence type="ECO:0000313" key="21">
    <source>
        <dbReference type="Proteomes" id="UP000516314"/>
    </source>
</evidence>
<gene>
    <name evidence="20" type="ORF">AT9943_LOCUS7730</name>
</gene>
<keyword evidence="13" id="KW-1207">Sterol metabolism</keyword>
<dbReference type="PANTHER" id="PTHR47576:SF2">
    <property type="entry name" value="BRCT DOMAIN DNA REPAIR PROTEIN-RELATED"/>
    <property type="match status" value="1"/>
</dbReference>
<organism evidence="20 21">
    <name type="scientific">Arabidopsis thaliana</name>
    <name type="common">Mouse-ear cress</name>
    <dbReference type="NCBI Taxonomy" id="3702"/>
    <lineage>
        <taxon>Eukaryota</taxon>
        <taxon>Viridiplantae</taxon>
        <taxon>Streptophyta</taxon>
        <taxon>Embryophyta</taxon>
        <taxon>Tracheophyta</taxon>
        <taxon>Spermatophyta</taxon>
        <taxon>Magnoliopsida</taxon>
        <taxon>eudicotyledons</taxon>
        <taxon>Gunneridae</taxon>
        <taxon>Pentapetalae</taxon>
        <taxon>rosids</taxon>
        <taxon>malvids</taxon>
        <taxon>Brassicales</taxon>
        <taxon>Brassicaceae</taxon>
        <taxon>Camelineae</taxon>
        <taxon>Arabidopsis</taxon>
    </lineage>
</organism>
<evidence type="ECO:0000256" key="7">
    <source>
        <dbReference type="ARBA" id="ARBA00022989"/>
    </source>
</evidence>
<dbReference type="CDD" id="cd09813">
    <property type="entry name" value="3b-HSD-NSDHL-like_SDR_e"/>
    <property type="match status" value="1"/>
</dbReference>
<accession>A0A7G2EDC8</accession>
<evidence type="ECO:0000256" key="12">
    <source>
        <dbReference type="ARBA" id="ARBA00023136"/>
    </source>
</evidence>
<evidence type="ECO:0000256" key="14">
    <source>
        <dbReference type="ARBA" id="ARBA00023221"/>
    </source>
</evidence>
<evidence type="ECO:0000256" key="13">
    <source>
        <dbReference type="ARBA" id="ARBA00023166"/>
    </source>
</evidence>
<keyword evidence="9" id="KW-0756">Sterol biosynthesis</keyword>
<dbReference type="SMART" id="SM00292">
    <property type="entry name" value="BRCT"/>
    <property type="match status" value="2"/>
</dbReference>
<keyword evidence="12 16" id="KW-0472">Membrane</keyword>
<keyword evidence="11" id="KW-0443">Lipid metabolism</keyword>
<evidence type="ECO:0000256" key="17">
    <source>
        <dbReference type="SAM" id="MobiDB-lite"/>
    </source>
</evidence>
<dbReference type="PANTHER" id="PTHR47576">
    <property type="entry name" value="BRCT DOMAIN DNA REPAIR PROTEIN-RELATED"/>
    <property type="match status" value="1"/>
</dbReference>
<evidence type="ECO:0000313" key="20">
    <source>
        <dbReference type="EMBL" id="CAD5319555.1"/>
    </source>
</evidence>
<dbReference type="InterPro" id="IPR003388">
    <property type="entry name" value="Reticulon"/>
</dbReference>
<evidence type="ECO:0000259" key="18">
    <source>
        <dbReference type="PROSITE" id="PS50172"/>
    </source>
</evidence>
<evidence type="ECO:0000256" key="1">
    <source>
        <dbReference type="ARBA" id="ARBA00004477"/>
    </source>
</evidence>
<evidence type="ECO:0000256" key="10">
    <source>
        <dbReference type="ARBA" id="ARBA00023027"/>
    </source>
</evidence>
<keyword evidence="5 16" id="KW-0256">Endoplasmic reticulum</keyword>
<dbReference type="PROSITE" id="PS50845">
    <property type="entry name" value="RETICULON"/>
    <property type="match status" value="1"/>
</dbReference>
<comment type="pathway">
    <text evidence="15">Steroid biosynthesis; zymosterol biosynthesis; zymosterol from lanosterol: step 4/6.</text>
</comment>
<dbReference type="InterPro" id="IPR036291">
    <property type="entry name" value="NAD(P)-bd_dom_sf"/>
</dbReference>
<dbReference type="PROSITE" id="PS50172">
    <property type="entry name" value="BRCT"/>
    <property type="match status" value="1"/>
</dbReference>
<evidence type="ECO:0000256" key="11">
    <source>
        <dbReference type="ARBA" id="ARBA00023098"/>
    </source>
</evidence>
<name>A0A7G2EDC8_ARATH</name>
<feature type="domain" description="Reticulon" evidence="19">
    <location>
        <begin position="384"/>
        <end position="542"/>
    </location>
</feature>
<proteinExistence type="inferred from homology"/>
<feature type="domain" description="BRCT" evidence="18">
    <location>
        <begin position="539"/>
        <end position="644"/>
    </location>
</feature>
<feature type="region of interest" description="Disordered" evidence="17">
    <location>
        <begin position="802"/>
        <end position="821"/>
    </location>
</feature>
<evidence type="ECO:0000256" key="9">
    <source>
        <dbReference type="ARBA" id="ARBA00023011"/>
    </source>
</evidence>
<dbReference type="GO" id="GO:0005789">
    <property type="term" value="C:endoplasmic reticulum membrane"/>
    <property type="evidence" value="ECO:0007669"/>
    <property type="project" value="UniProtKB-SubCell"/>
</dbReference>
<evidence type="ECO:0000256" key="2">
    <source>
        <dbReference type="ARBA" id="ARBA00009219"/>
    </source>
</evidence>
<reference evidence="20 21" key="1">
    <citation type="submission" date="2020-09" db="EMBL/GenBank/DDBJ databases">
        <authorList>
            <person name="Ashkenazy H."/>
        </authorList>
    </citation>
    <scope>NUCLEOTIDE SEQUENCE [LARGE SCALE GENOMIC DNA]</scope>
    <source>
        <strain evidence="21">cv. Cdm-0</strain>
    </source>
</reference>
<evidence type="ECO:0000256" key="3">
    <source>
        <dbReference type="ARBA" id="ARBA00022516"/>
    </source>
</evidence>
<protein>
    <recommendedName>
        <fullName evidence="16">Reticulon-like protein</fullName>
    </recommendedName>
</protein>
<evidence type="ECO:0000256" key="16">
    <source>
        <dbReference type="RuleBase" id="RU363132"/>
    </source>
</evidence>
<keyword evidence="7 16" id="KW-1133">Transmembrane helix</keyword>
<dbReference type="InterPro" id="IPR059215">
    <property type="entry name" value="BRCT2_TopBP1-like"/>
</dbReference>
<keyword evidence="6" id="KW-0752">Steroid biosynthesis</keyword>
<evidence type="ECO:0000256" key="15">
    <source>
        <dbReference type="ARBA" id="ARBA00060653"/>
    </source>
</evidence>
<dbReference type="Pfam" id="PF00533">
    <property type="entry name" value="BRCT"/>
    <property type="match status" value="1"/>
</dbReference>
<keyword evidence="10" id="KW-0520">NAD</keyword>